<proteinExistence type="predicted"/>
<reference evidence="2" key="1">
    <citation type="journal article" date="2011" name="Nat. Genet.">
        <title>The Arabidopsis lyrata genome sequence and the basis of rapid genome size change.</title>
        <authorList>
            <person name="Hu T.T."/>
            <person name="Pattyn P."/>
            <person name="Bakker E.G."/>
            <person name="Cao J."/>
            <person name="Cheng J.-F."/>
            <person name="Clark R.M."/>
            <person name="Fahlgren N."/>
            <person name="Fawcett J.A."/>
            <person name="Grimwood J."/>
            <person name="Gundlach H."/>
            <person name="Haberer G."/>
            <person name="Hollister J.D."/>
            <person name="Ossowski S."/>
            <person name="Ottilar R.P."/>
            <person name="Salamov A.A."/>
            <person name="Schneeberger K."/>
            <person name="Spannagl M."/>
            <person name="Wang X."/>
            <person name="Yang L."/>
            <person name="Nasrallah M.E."/>
            <person name="Bergelson J."/>
            <person name="Carrington J.C."/>
            <person name="Gaut B.S."/>
            <person name="Schmutz J."/>
            <person name="Mayer K.F.X."/>
            <person name="Van de Peer Y."/>
            <person name="Grigoriev I.V."/>
            <person name="Nordborg M."/>
            <person name="Weigel D."/>
            <person name="Guo Y.-L."/>
        </authorList>
    </citation>
    <scope>NUCLEOTIDE SEQUENCE [LARGE SCALE GENOMIC DNA]</scope>
    <source>
        <strain evidence="2">cv. MN47</strain>
    </source>
</reference>
<gene>
    <name evidence="1" type="ORF">ARALYDRAFT_915939</name>
</gene>
<evidence type="ECO:0000313" key="2">
    <source>
        <dbReference type="Proteomes" id="UP000008694"/>
    </source>
</evidence>
<evidence type="ECO:0000313" key="1">
    <source>
        <dbReference type="EMBL" id="EFH46828.1"/>
    </source>
</evidence>
<organism evidence="2">
    <name type="scientific">Arabidopsis lyrata subsp. lyrata</name>
    <name type="common">Lyre-leaved rock-cress</name>
    <dbReference type="NCBI Taxonomy" id="81972"/>
    <lineage>
        <taxon>Eukaryota</taxon>
        <taxon>Viridiplantae</taxon>
        <taxon>Streptophyta</taxon>
        <taxon>Embryophyta</taxon>
        <taxon>Tracheophyta</taxon>
        <taxon>Spermatophyta</taxon>
        <taxon>Magnoliopsida</taxon>
        <taxon>eudicotyledons</taxon>
        <taxon>Gunneridae</taxon>
        <taxon>Pentapetalae</taxon>
        <taxon>rosids</taxon>
        <taxon>malvids</taxon>
        <taxon>Brassicales</taxon>
        <taxon>Brassicaceae</taxon>
        <taxon>Camelineae</taxon>
        <taxon>Arabidopsis</taxon>
    </lineage>
</organism>
<dbReference type="Proteomes" id="UP000008694">
    <property type="component" value="Unassembled WGS sequence"/>
</dbReference>
<protein>
    <submittedName>
        <fullName evidence="1">Uncharacterized protein</fullName>
    </submittedName>
</protein>
<keyword evidence="2" id="KW-1185">Reference proteome</keyword>
<dbReference type="AlphaFoldDB" id="D7MII6"/>
<dbReference type="EMBL" id="GL348719">
    <property type="protein sequence ID" value="EFH46828.1"/>
    <property type="molecule type" value="Genomic_DNA"/>
</dbReference>
<dbReference type="Gramene" id="scaffold_703681.1">
    <property type="protein sequence ID" value="scaffold_703681.1"/>
    <property type="gene ID" value="scaffold_703681.1"/>
</dbReference>
<name>D7MII6_ARALL</name>
<sequence>MPSEIRRLLKKKKSEEGGDSAVTAGTLIEVFSGLPNIEELVLDVGKDVM</sequence>
<accession>D7MII6</accession>
<dbReference type="HOGENOM" id="CLU_3144760_0_0_1"/>